<proteinExistence type="predicted"/>
<evidence type="ECO:0000313" key="1">
    <source>
        <dbReference type="EMBL" id="PIW76161.1"/>
    </source>
</evidence>
<feature type="non-terminal residue" evidence="1">
    <location>
        <position position="137"/>
    </location>
</feature>
<dbReference type="AlphaFoldDB" id="A0A2M7II57"/>
<gene>
    <name evidence="1" type="ORF">CO001_02880</name>
</gene>
<sequence length="137" mass="15154">MKVLLFNIKGRSDRKCINKDLAGGMGTGTWIGDSLRARIFEYVKRKNVVLPEITIAYIAAIFKKAGWEVQLVEVGAGLDFNVEKADLVLVPSSIVDCRHELGIIKVLKKKGFYVGVFGTFASAVPEFFLADADFVIR</sequence>
<comment type="caution">
    <text evidence="1">The sequence shown here is derived from an EMBL/GenBank/DDBJ whole genome shotgun (WGS) entry which is preliminary data.</text>
</comment>
<protein>
    <recommendedName>
        <fullName evidence="3">B12-binding domain-containing protein</fullName>
    </recommendedName>
</protein>
<accession>A0A2M7II57</accession>
<reference evidence="2" key="1">
    <citation type="submission" date="2017-09" db="EMBL/GenBank/DDBJ databases">
        <title>Depth-based differentiation of microbial function through sediment-hosted aquifers and enrichment of novel symbionts in the deep terrestrial subsurface.</title>
        <authorList>
            <person name="Probst A.J."/>
            <person name="Ladd B."/>
            <person name="Jarett J.K."/>
            <person name="Geller-Mcgrath D.E."/>
            <person name="Sieber C.M.K."/>
            <person name="Emerson J.B."/>
            <person name="Anantharaman K."/>
            <person name="Thomas B.C."/>
            <person name="Malmstrom R."/>
            <person name="Stieglmeier M."/>
            <person name="Klingl A."/>
            <person name="Woyke T."/>
            <person name="Ryan C.M."/>
            <person name="Banfield J.F."/>
        </authorList>
    </citation>
    <scope>NUCLEOTIDE SEQUENCE [LARGE SCALE GENOMIC DNA]</scope>
</reference>
<evidence type="ECO:0008006" key="3">
    <source>
        <dbReference type="Google" id="ProtNLM"/>
    </source>
</evidence>
<name>A0A2M7II57_9BACT</name>
<evidence type="ECO:0000313" key="2">
    <source>
        <dbReference type="Proteomes" id="UP000229561"/>
    </source>
</evidence>
<dbReference type="EMBL" id="PFGY01000076">
    <property type="protein sequence ID" value="PIW76161.1"/>
    <property type="molecule type" value="Genomic_DNA"/>
</dbReference>
<organism evidence="1 2">
    <name type="scientific">Candidatus Portnoybacteria bacterium CG_4_8_14_3_um_filter_40_10</name>
    <dbReference type="NCBI Taxonomy" id="1974801"/>
    <lineage>
        <taxon>Bacteria</taxon>
        <taxon>Candidatus Portnoyibacteriota</taxon>
    </lineage>
</organism>
<dbReference type="Proteomes" id="UP000229561">
    <property type="component" value="Unassembled WGS sequence"/>
</dbReference>